<name>A0A2T1A0X4_9ACTN</name>
<sequence>MAERNRVTPHGDIVAVPLRGAWTGNRGQLHDGHKIVRFHGGDLWITCALDFRGRFNEQWQPGHYTFLFFHDEAVSFAAGHRPCAECRRDSYRAYQAAWAAELGVDVPSAQQINRQLHGERIVRGTHRRRLHPMPWRGLPTGVFVSIDTTPYLVLGGKIVEWTEHGYAARRTRPTEGDVEVITPPSSVAVLRAGYPVQIDTSASHPPSTGAAPNDGD</sequence>
<dbReference type="AlphaFoldDB" id="A0A2T1A0X4"/>
<dbReference type="EMBL" id="PVUE01000006">
    <property type="protein sequence ID" value="PRZ42253.1"/>
    <property type="molecule type" value="Genomic_DNA"/>
</dbReference>
<comment type="caution">
    <text evidence="1">The sequence shown here is derived from an EMBL/GenBank/DDBJ whole genome shotgun (WGS) entry which is preliminary data.</text>
</comment>
<gene>
    <name evidence="1" type="ORF">CLV47_106124</name>
</gene>
<reference evidence="1 2" key="1">
    <citation type="submission" date="2018-03" db="EMBL/GenBank/DDBJ databases">
        <title>Genomic Encyclopedia of Archaeal and Bacterial Type Strains, Phase II (KMG-II): from individual species to whole genera.</title>
        <authorList>
            <person name="Goeker M."/>
        </authorList>
    </citation>
    <scope>NUCLEOTIDE SEQUENCE [LARGE SCALE GENOMIC DNA]</scope>
    <source>
        <strain evidence="1 2">DSM 100065</strain>
    </source>
</reference>
<accession>A0A2T1A0X4</accession>
<protein>
    <submittedName>
        <fullName evidence="1">Uncharacterized protein</fullName>
    </submittedName>
</protein>
<organism evidence="1 2">
    <name type="scientific">Antricoccus suffuscus</name>
    <dbReference type="NCBI Taxonomy" id="1629062"/>
    <lineage>
        <taxon>Bacteria</taxon>
        <taxon>Bacillati</taxon>
        <taxon>Actinomycetota</taxon>
        <taxon>Actinomycetes</taxon>
        <taxon>Geodermatophilales</taxon>
        <taxon>Antricoccaceae</taxon>
        <taxon>Antricoccus</taxon>
    </lineage>
</organism>
<keyword evidence="2" id="KW-1185">Reference proteome</keyword>
<dbReference type="Proteomes" id="UP000237752">
    <property type="component" value="Unassembled WGS sequence"/>
</dbReference>
<dbReference type="RefSeq" id="WP_202862483.1">
    <property type="nucleotide sequence ID" value="NZ_PVUE01000006.1"/>
</dbReference>
<evidence type="ECO:0000313" key="1">
    <source>
        <dbReference type="EMBL" id="PRZ42253.1"/>
    </source>
</evidence>
<evidence type="ECO:0000313" key="2">
    <source>
        <dbReference type="Proteomes" id="UP000237752"/>
    </source>
</evidence>
<proteinExistence type="predicted"/>